<dbReference type="Proteomes" id="UP000275368">
    <property type="component" value="Chromosome"/>
</dbReference>
<keyword evidence="4" id="KW-0520">NAD</keyword>
<dbReference type="PANTHER" id="PTHR35330:SF1">
    <property type="entry name" value="SIROHEME BIOSYNTHESIS PROTEIN MET8"/>
    <property type="match status" value="1"/>
</dbReference>
<dbReference type="Pfam" id="PF14824">
    <property type="entry name" value="Sirohm_synth_M"/>
    <property type="match status" value="1"/>
</dbReference>
<protein>
    <recommendedName>
        <fullName evidence="2">precorrin-2 dehydrogenase</fullName>
        <ecNumber evidence="2">1.3.1.76</ecNumber>
    </recommendedName>
</protein>
<dbReference type="SUPFAM" id="SSF75615">
    <property type="entry name" value="Siroheme synthase middle domains-like"/>
    <property type="match status" value="1"/>
</dbReference>
<dbReference type="EC" id="1.3.1.76" evidence="2"/>
<keyword evidence="3" id="KW-0560">Oxidoreductase</keyword>
<dbReference type="GO" id="GO:0004325">
    <property type="term" value="F:ferrochelatase activity"/>
    <property type="evidence" value="ECO:0007669"/>
    <property type="project" value="InterPro"/>
</dbReference>
<proteinExistence type="predicted"/>
<dbReference type="GO" id="GO:0019354">
    <property type="term" value="P:siroheme biosynthetic process"/>
    <property type="evidence" value="ECO:0007669"/>
    <property type="project" value="UniProtKB-UniPathway"/>
</dbReference>
<gene>
    <name evidence="8" type="ORF">Back11_05440</name>
</gene>
<dbReference type="SUPFAM" id="SSF51735">
    <property type="entry name" value="NAD(P)-binding Rossmann-fold domains"/>
    <property type="match status" value="1"/>
</dbReference>
<evidence type="ECO:0000256" key="6">
    <source>
        <dbReference type="ARBA" id="ARBA00047561"/>
    </source>
</evidence>
<dbReference type="EMBL" id="AP019308">
    <property type="protein sequence ID" value="BBH19199.1"/>
    <property type="molecule type" value="Genomic_DNA"/>
</dbReference>
<evidence type="ECO:0000313" key="8">
    <source>
        <dbReference type="EMBL" id="BBH19199.1"/>
    </source>
</evidence>
<dbReference type="InterPro" id="IPR042518">
    <property type="entry name" value="SirC_C"/>
</dbReference>
<dbReference type="PANTHER" id="PTHR35330">
    <property type="entry name" value="SIROHEME BIOSYNTHESIS PROTEIN MET8"/>
    <property type="match status" value="1"/>
</dbReference>
<dbReference type="NCBIfam" id="TIGR01470">
    <property type="entry name" value="cysG_Nterm"/>
    <property type="match status" value="1"/>
</dbReference>
<name>A0A3G9J838_9BACL</name>
<dbReference type="UniPathway" id="UPA00262">
    <property type="reaction ID" value="UER00222"/>
</dbReference>
<dbReference type="InterPro" id="IPR036291">
    <property type="entry name" value="NAD(P)-bd_dom_sf"/>
</dbReference>
<keyword evidence="5" id="KW-0627">Porphyrin biosynthesis</keyword>
<reference evidence="8 9" key="1">
    <citation type="submission" date="2018-11" db="EMBL/GenBank/DDBJ databases">
        <title>Complete genome sequence of Paenibacillus baekrokdamisoli strain KCTC 33723.</title>
        <authorList>
            <person name="Kang S.W."/>
            <person name="Lee K.C."/>
            <person name="Kim K.K."/>
            <person name="Kim J.S."/>
            <person name="Kim D.S."/>
            <person name="Ko S.H."/>
            <person name="Yang S.H."/>
            <person name="Lee J.S."/>
        </authorList>
    </citation>
    <scope>NUCLEOTIDE SEQUENCE [LARGE SCALE GENOMIC DNA]</scope>
    <source>
        <strain evidence="8 9">KCTC 33723</strain>
    </source>
</reference>
<comment type="catalytic activity">
    <reaction evidence="6">
        <text>precorrin-2 + NAD(+) = sirohydrochlorin + NADH + 2 H(+)</text>
        <dbReference type="Rhea" id="RHEA:15613"/>
        <dbReference type="ChEBI" id="CHEBI:15378"/>
        <dbReference type="ChEBI" id="CHEBI:57540"/>
        <dbReference type="ChEBI" id="CHEBI:57945"/>
        <dbReference type="ChEBI" id="CHEBI:58351"/>
        <dbReference type="ChEBI" id="CHEBI:58827"/>
        <dbReference type="EC" id="1.3.1.76"/>
    </reaction>
</comment>
<comment type="pathway">
    <text evidence="1">Porphyrin-containing compound metabolism; siroheme biosynthesis; sirohydrochlorin from precorrin-2: step 1/1.</text>
</comment>
<dbReference type="Pfam" id="PF13241">
    <property type="entry name" value="NAD_binding_7"/>
    <property type="match status" value="1"/>
</dbReference>
<feature type="domain" description="Siroheme synthase central" evidence="7">
    <location>
        <begin position="121"/>
        <end position="148"/>
    </location>
</feature>
<keyword evidence="9" id="KW-1185">Reference proteome</keyword>
<dbReference type="AlphaFoldDB" id="A0A3G9J838"/>
<evidence type="ECO:0000256" key="1">
    <source>
        <dbReference type="ARBA" id="ARBA00005010"/>
    </source>
</evidence>
<dbReference type="InterPro" id="IPR028161">
    <property type="entry name" value="Met8-like"/>
</dbReference>
<dbReference type="InterPro" id="IPR028281">
    <property type="entry name" value="Sirohaem_synthase_central"/>
</dbReference>
<accession>A0A3G9J838</accession>
<dbReference type="InterPro" id="IPR006367">
    <property type="entry name" value="Sirohaem_synthase_N"/>
</dbReference>
<evidence type="ECO:0000256" key="5">
    <source>
        <dbReference type="ARBA" id="ARBA00023244"/>
    </source>
</evidence>
<evidence type="ECO:0000256" key="2">
    <source>
        <dbReference type="ARBA" id="ARBA00012400"/>
    </source>
</evidence>
<dbReference type="KEGG" id="pbk:Back11_05440"/>
<evidence type="ECO:0000256" key="4">
    <source>
        <dbReference type="ARBA" id="ARBA00023027"/>
    </source>
</evidence>
<dbReference type="Gene3D" id="3.40.50.720">
    <property type="entry name" value="NAD(P)-binding Rossmann-like Domain"/>
    <property type="match status" value="1"/>
</dbReference>
<evidence type="ECO:0000256" key="3">
    <source>
        <dbReference type="ARBA" id="ARBA00023002"/>
    </source>
</evidence>
<evidence type="ECO:0000259" key="7">
    <source>
        <dbReference type="Pfam" id="PF14824"/>
    </source>
</evidence>
<dbReference type="Gene3D" id="1.10.8.610">
    <property type="entry name" value="SirC, precorrin-2 dehydrogenase, C-terminal helical domain-like"/>
    <property type="match status" value="1"/>
</dbReference>
<organism evidence="8 9">
    <name type="scientific">Paenibacillus baekrokdamisoli</name>
    <dbReference type="NCBI Taxonomy" id="1712516"/>
    <lineage>
        <taxon>Bacteria</taxon>
        <taxon>Bacillati</taxon>
        <taxon>Bacillota</taxon>
        <taxon>Bacilli</taxon>
        <taxon>Bacillales</taxon>
        <taxon>Paenibacillaceae</taxon>
        <taxon>Paenibacillus</taxon>
    </lineage>
</organism>
<evidence type="ECO:0000313" key="9">
    <source>
        <dbReference type="Proteomes" id="UP000275368"/>
    </source>
</evidence>
<dbReference type="GO" id="GO:0043115">
    <property type="term" value="F:precorrin-2 dehydrogenase activity"/>
    <property type="evidence" value="ECO:0007669"/>
    <property type="project" value="UniProtKB-EC"/>
</dbReference>
<sequence>MSGYYPLMVNLVGRRCVVIGGGKIAERKVNGLLESGANDVLVVALEASGGILELSAKGSIRLEQRAYKEEDLVDAFLVFAATNVRQINQSVASHGARLGLLVNVADKAEEGVFISPSTLRRGGLLLTVTTGGASPALTAQIKQELAKQYGEDYAQKVEMLGLLRERMLLRGSFDSFRHEVLRKAAEQLAGNNIDVEVDTFSPSQLEAYIDQWMIQLQQNVDRRQR</sequence>